<sequence length="263" mass="28167">MSGDPLVLLHGVAMSARVWDPLIPPLSARYQVLAPTALGHRGGAAVSRRPARITDFVDEVERLLDEKCWATAHLVGNSLGGWTAIELARRGRARTVCALSPAGFWDAGGTGHADSSATIARNVTFARLTRPLAPLTLRSSLVRRLALRVIAEHGDRLESSAAEGIVADLLGCTVTDDLLNTKDAIAEFERLPCPITVAWSQADRIFPVAVNGAIAQQRLPGVTFEVLPGVGHVPMIDDPELVLRTILTRTSEAPTPEDSPSER</sequence>
<protein>
    <submittedName>
        <fullName evidence="2">Alpha/beta hydrolase</fullName>
    </submittedName>
</protein>
<dbReference type="Gene3D" id="3.40.50.1820">
    <property type="entry name" value="alpha/beta hydrolase"/>
    <property type="match status" value="1"/>
</dbReference>
<keyword evidence="3" id="KW-1185">Reference proteome</keyword>
<dbReference type="Pfam" id="PF12697">
    <property type="entry name" value="Abhydrolase_6"/>
    <property type="match status" value="1"/>
</dbReference>
<dbReference type="PANTHER" id="PTHR46438:SF11">
    <property type="entry name" value="LIPASE-RELATED"/>
    <property type="match status" value="1"/>
</dbReference>
<dbReference type="GO" id="GO:0016787">
    <property type="term" value="F:hydrolase activity"/>
    <property type="evidence" value="ECO:0007669"/>
    <property type="project" value="UniProtKB-KW"/>
</dbReference>
<reference evidence="2" key="1">
    <citation type="submission" date="2022-10" db="EMBL/GenBank/DDBJ databases">
        <title>The complete genomes of actinobacterial strains from the NBC collection.</title>
        <authorList>
            <person name="Joergensen T.S."/>
            <person name="Alvarez Arevalo M."/>
            <person name="Sterndorff E.B."/>
            <person name="Faurdal D."/>
            <person name="Vuksanovic O."/>
            <person name="Mourched A.-S."/>
            <person name="Charusanti P."/>
            <person name="Shaw S."/>
            <person name="Blin K."/>
            <person name="Weber T."/>
        </authorList>
    </citation>
    <scope>NUCLEOTIDE SEQUENCE</scope>
    <source>
        <strain evidence="2">NBC_01482</strain>
    </source>
</reference>
<dbReference type="PRINTS" id="PR00111">
    <property type="entry name" value="ABHYDROLASE"/>
</dbReference>
<organism evidence="2 3">
    <name type="scientific">Nocardia vinacea</name>
    <dbReference type="NCBI Taxonomy" id="96468"/>
    <lineage>
        <taxon>Bacteria</taxon>
        <taxon>Bacillati</taxon>
        <taxon>Actinomycetota</taxon>
        <taxon>Actinomycetes</taxon>
        <taxon>Mycobacteriales</taxon>
        <taxon>Nocardiaceae</taxon>
        <taxon>Nocardia</taxon>
    </lineage>
</organism>
<evidence type="ECO:0000313" key="3">
    <source>
        <dbReference type="Proteomes" id="UP001432062"/>
    </source>
</evidence>
<gene>
    <name evidence="2" type="ORF">OG563_35315</name>
</gene>
<accession>A0ABZ1YR18</accession>
<dbReference type="Proteomes" id="UP001432062">
    <property type="component" value="Chromosome"/>
</dbReference>
<keyword evidence="2" id="KW-0378">Hydrolase</keyword>
<dbReference type="SUPFAM" id="SSF53474">
    <property type="entry name" value="alpha/beta-Hydrolases"/>
    <property type="match status" value="1"/>
</dbReference>
<dbReference type="EMBL" id="CP109441">
    <property type="protein sequence ID" value="WUV44405.1"/>
    <property type="molecule type" value="Genomic_DNA"/>
</dbReference>
<proteinExistence type="predicted"/>
<evidence type="ECO:0000259" key="1">
    <source>
        <dbReference type="Pfam" id="PF12697"/>
    </source>
</evidence>
<feature type="domain" description="AB hydrolase-1" evidence="1">
    <location>
        <begin position="6"/>
        <end position="243"/>
    </location>
</feature>
<dbReference type="InterPro" id="IPR000073">
    <property type="entry name" value="AB_hydrolase_1"/>
</dbReference>
<name>A0ABZ1YR18_9NOCA</name>
<evidence type="ECO:0000313" key="2">
    <source>
        <dbReference type="EMBL" id="WUV44405.1"/>
    </source>
</evidence>
<dbReference type="InterPro" id="IPR029058">
    <property type="entry name" value="AB_hydrolase_fold"/>
</dbReference>
<dbReference type="PANTHER" id="PTHR46438">
    <property type="entry name" value="ALPHA/BETA-HYDROLASES SUPERFAMILY PROTEIN"/>
    <property type="match status" value="1"/>
</dbReference>
<dbReference type="RefSeq" id="WP_329407322.1">
    <property type="nucleotide sequence ID" value="NZ_CP109441.1"/>
</dbReference>